<organism evidence="6 7">
    <name type="scientific">Rhodococcus phage Trina</name>
    <dbReference type="NCBI Taxonomy" id="2027905"/>
    <lineage>
        <taxon>Viruses</taxon>
        <taxon>Duplodnaviria</taxon>
        <taxon>Heunggongvirae</taxon>
        <taxon>Uroviricota</taxon>
        <taxon>Caudoviricetes</taxon>
        <taxon>Trinavirus</taxon>
        <taxon>Trinavirus trina</taxon>
    </lineage>
</organism>
<dbReference type="EMBL" id="MF668286">
    <property type="protein sequence ID" value="ASZ74895.1"/>
    <property type="molecule type" value="Genomic_DNA"/>
</dbReference>
<dbReference type="CDD" id="cd12797">
    <property type="entry name" value="M23_peptidase"/>
    <property type="match status" value="1"/>
</dbReference>
<dbReference type="Proteomes" id="UP000231419">
    <property type="component" value="Segment"/>
</dbReference>
<feature type="transmembrane region" description="Helical" evidence="4">
    <location>
        <begin position="1042"/>
        <end position="1060"/>
    </location>
</feature>
<feature type="region of interest" description="Disordered" evidence="3">
    <location>
        <begin position="1499"/>
        <end position="1588"/>
    </location>
</feature>
<gene>
    <name evidence="6" type="ORF">SEA_TRINA_81</name>
</gene>
<evidence type="ECO:0000313" key="7">
    <source>
        <dbReference type="Proteomes" id="UP000231419"/>
    </source>
</evidence>
<evidence type="ECO:0000256" key="1">
    <source>
        <dbReference type="ARBA" id="ARBA00022529"/>
    </source>
</evidence>
<feature type="domain" description="M23ase beta-sheet core" evidence="5">
    <location>
        <begin position="2180"/>
        <end position="2268"/>
    </location>
</feature>
<keyword evidence="7" id="KW-1185">Reference proteome</keyword>
<evidence type="ECO:0000313" key="6">
    <source>
        <dbReference type="EMBL" id="ASZ74895.1"/>
    </source>
</evidence>
<accession>A0A2D0ZM66</accession>
<feature type="region of interest" description="Disordered" evidence="3">
    <location>
        <begin position="683"/>
        <end position="730"/>
    </location>
</feature>
<evidence type="ECO:0000256" key="2">
    <source>
        <dbReference type="ARBA" id="ARBA00022638"/>
    </source>
</evidence>
<keyword evidence="1" id="KW-0929">Antimicrobial</keyword>
<proteinExistence type="predicted"/>
<feature type="transmembrane region" description="Helical" evidence="4">
    <location>
        <begin position="135"/>
        <end position="154"/>
    </location>
</feature>
<keyword evidence="2" id="KW-0081">Bacteriolytic enzyme</keyword>
<dbReference type="PANTHER" id="PTHR21666">
    <property type="entry name" value="PEPTIDASE-RELATED"/>
    <property type="match status" value="1"/>
</dbReference>
<dbReference type="SUPFAM" id="SSF51261">
    <property type="entry name" value="Duplicated hybrid motif"/>
    <property type="match status" value="1"/>
</dbReference>
<feature type="compositionally biased region" description="Basic and acidic residues" evidence="3">
    <location>
        <begin position="1506"/>
        <end position="1515"/>
    </location>
</feature>
<feature type="region of interest" description="Disordered" evidence="3">
    <location>
        <begin position="1674"/>
        <end position="1698"/>
    </location>
</feature>
<dbReference type="GO" id="GO:0042742">
    <property type="term" value="P:defense response to bacterium"/>
    <property type="evidence" value="ECO:0007669"/>
    <property type="project" value="UniProtKB-KW"/>
</dbReference>
<dbReference type="GO" id="GO:0031640">
    <property type="term" value="P:killing of cells of another organism"/>
    <property type="evidence" value="ECO:0007669"/>
    <property type="project" value="UniProtKB-KW"/>
</dbReference>
<sequence length="2380" mass="253312">MAKLRAQLASLNTAMASRTQLPVVMNGPLRDMDQLTKRIQQGKISSKEFNDTLFKRNKLMEYQNRLQKANLANARQIGTSGRFAGQLNIPQLNAQSAAMKRTAADWATMSAAAKSYGRSVQDAGKNMAFMGRQSLLSITAPIVAIGAATAMAFYDVDKGLTNIVKVYGDSRDKIQASANDIRDASMSLAKDLVNGLGTSVNDTLKLAGAFAALGESGTNLDNMTTQAARLMRLGDVTTESATKMISTLRTVFSLSGSGLSEAINYANEMENSTTLTMQDFSDALPKIGPIVKAWNGDIKDAGTILEAFTRSGINAVEGANALKSGFAKLSRTTPQLRNMFDEMTGGKDLDAIVKQYQGDVPKILAEIGKIQDAQNWDRYKRGKFASQLWGAQQLARGMALTENLANPGAQRAQDIAAKSREELAAIAQREIDAIMNSASAKFDVALQNMKLFAAQIGEKVLPLITSMIQGFMKVGEFIHKAYQNFREFTGPIGDLLAFVGKLTAGLLVMMGPIMLMIAAAKMIKGTLIRGWGAVVGDRMTKRAGGNASTFSTAEQKASQLSSTKITQAHQAQNRSYASLQSAVNRLTSTYNAQATAAQRAATSNLAASNTNAAAAQRLNAITAQGAQQRAQAAQAAVLATKQTTSATRAQTRAISGQTLAVSSNNAATRSSFTLRQQAMRTDANTGMNTSPPKNTLLSSNGGRWEQNTRSGDIARLNSDGSRSPVSAASQARIRQEFANQRLAQLNSVTQAAGLNARAANAQSSAVGSSALNANTSATASRVAAATSTSAAALAPVNPLIRQATISQRAFTAASNQTAQSLARGVAGSYSSIVARQQNVVGLQNRINAAVSKGNAATRLQALTAAQSAQMQNNTLLAQNAGRNAMNSMFVSQGRQLTPQQQRKNAMQARMQNLMATQGNRAGAPSSLIGTQAPANTAAMARNMTVTADRAGDVGQKLGGALVVTGLLGSMFAKNNQALQNTLATVSTIGMSLMLLAAAAPGLLAKIGTAFTTQFGKMTKSVGGGTGKMTGMFKSMGAGLIKALPWAAVAAAGVAAAYVIYRAFTANSRKLTEENDKITKSIEGWQKLLDLAPTAFGQIEGKNGDVIDTATSLIDAAKKDDKLGAVIDKLARNSADTQELKNILEREAVKMGARGADSATIEKGLNTVMAAANLPPQVIDELKIQFKNVTVTGINGASLSDGVKSQLDDVLGSRDGNTASGVQQTFNGASPTDLSQLAKARINDLMEQLDNEAATQDPKVRADVFNAWTKGLEAQLDKSLAGLSEDARKKIDSLGGVVKLDWGDLVDMEGDGLITDAQRDDLMYQKKVLEDMISRITAAGNADDKGTAAMLTDISSAMIVRAQQTGTVIMSMMSAQDKFQMKVFSMGDAWKNLSDDEKGTIINHYRMAAGLKALTDQQRDAAIAAGNLGPEIYDVGKEADIAAAKVAEMDAEFGEGRTADWKITLTVDGMDFGSVEDQVQDMKDARKKIGDQIAEDMQVDAENQHAASERSRKAAQQEETDALSEAQKSESKALSKAQDAEKKAFDKGWDQRIENENKGYEDRIKAIEDTQEAEDDLERTRKRNSDRESRRLKYLQSLMQGQIDYAAAMAGGNLDEAARISLNASETTQNYAQETTDAEAGYKKEDDDRARSKVIDQIKEEQDARMKSLELQREAESEAMQERLEMQTEELQKKQEAQSKYLSQKQANEDVANELAYQSTQRKLQRELDALRQIIPVTNAEQMAQVNAMEAVYQKYGINLTVSAEGWATTIEKGLVDHVDIARQKTANEAAWNDFGNKIANAAANGGFDMSIDDFMKFISTGELPANYKAAQSAKDNNMFGARHGGGPIGNIGGGYDKFNSRGGRSMSSGIARDEAPILAQKGEFMMQKKAVNTYGSDVMHAINNGTFNPGNTGGAEVTNMNAIGGFGIGNIGAFIAAGMMRAVISRAVEATGNAMMNAVSGGGDIGAINISQKAGRYGNTVLNETQLKTAALIAEASREVGASKRDLTIALMTAFQESSMGTAGMYTEVDHDSLGPFQQRAAWGPRADRTDIKKSTKMFYHGGQQGQRGLFDFPNRNSMSLGQAAQAVQVSGNPGAYDQWRDEAEAIIAAGVGTDISRKDLGNNLKFGGWTTKGIDAYAAKWASSAVGSGGPMNVQPGEYQNPVPGSPVTSGYGMRWGALHDGIDFGAPIGTPIYATKAGTVTFASNYDDGGFGYHTVVDHGGGITSGYAHQSRLGVSAGQQVAKGQNIGWVGNTGQSTGPHLHFQLGRGSSGGKYSYSTDPAQFGIPGLRVGGIVGYDNTIANLHKDEAVLTAPLSKSLQNGINNLEAGNTGEISLNLTVEGSVYGVDHLNAILEGFKKEIKQELIEEQRMKQRRVTGK</sequence>
<feature type="compositionally biased region" description="Basic and acidic residues" evidence="3">
    <location>
        <begin position="1674"/>
        <end position="1696"/>
    </location>
</feature>
<keyword evidence="4" id="KW-1133">Transmembrane helix</keyword>
<feature type="compositionally biased region" description="Basic and acidic residues" evidence="3">
    <location>
        <begin position="1526"/>
        <end position="1567"/>
    </location>
</feature>
<keyword evidence="4" id="KW-0472">Membrane</keyword>
<feature type="compositionally biased region" description="Polar residues" evidence="3">
    <location>
        <begin position="683"/>
        <end position="710"/>
    </location>
</feature>
<dbReference type="InterPro" id="IPR011055">
    <property type="entry name" value="Dup_hybrid_motif"/>
</dbReference>
<feature type="transmembrane region" description="Helical" evidence="4">
    <location>
        <begin position="495"/>
        <end position="519"/>
    </location>
</feature>
<protein>
    <submittedName>
        <fullName evidence="6">Tape measure protein</fullName>
    </submittedName>
</protein>
<dbReference type="Gene3D" id="2.70.70.10">
    <property type="entry name" value="Glucose Permease (Domain IIA)"/>
    <property type="match status" value="1"/>
</dbReference>
<feature type="compositionally biased region" description="Basic and acidic residues" evidence="3">
    <location>
        <begin position="1639"/>
        <end position="1650"/>
    </location>
</feature>
<evidence type="ECO:0000259" key="5">
    <source>
        <dbReference type="Pfam" id="PF01551"/>
    </source>
</evidence>
<feature type="region of interest" description="Disordered" evidence="3">
    <location>
        <begin position="1627"/>
        <end position="1650"/>
    </location>
</feature>
<dbReference type="InterPro" id="IPR050570">
    <property type="entry name" value="Cell_wall_metabolism_enzyme"/>
</dbReference>
<dbReference type="InterPro" id="IPR016047">
    <property type="entry name" value="M23ase_b-sheet_dom"/>
</dbReference>
<dbReference type="GO" id="GO:0004222">
    <property type="term" value="F:metalloendopeptidase activity"/>
    <property type="evidence" value="ECO:0007669"/>
    <property type="project" value="TreeGrafter"/>
</dbReference>
<dbReference type="CDD" id="cd22249">
    <property type="entry name" value="UDM1_RNF168_RNF169-like"/>
    <property type="match status" value="1"/>
</dbReference>
<evidence type="ECO:0000256" key="3">
    <source>
        <dbReference type="SAM" id="MobiDB-lite"/>
    </source>
</evidence>
<dbReference type="PANTHER" id="PTHR21666:SF270">
    <property type="entry name" value="MUREIN HYDROLASE ACTIVATOR ENVC"/>
    <property type="match status" value="1"/>
</dbReference>
<keyword evidence="4" id="KW-0812">Transmembrane</keyword>
<dbReference type="Pfam" id="PF01551">
    <property type="entry name" value="Peptidase_M23"/>
    <property type="match status" value="1"/>
</dbReference>
<evidence type="ECO:0000256" key="4">
    <source>
        <dbReference type="SAM" id="Phobius"/>
    </source>
</evidence>
<reference evidence="7" key="1">
    <citation type="submission" date="2017-08" db="EMBL/GenBank/DDBJ databases">
        <authorList>
            <person name="de Groot N.N."/>
        </authorList>
    </citation>
    <scope>NUCLEOTIDE SEQUENCE [LARGE SCALE GENOMIC DNA]</scope>
</reference>
<name>A0A2D0ZM66_9CAUD</name>
<feature type="compositionally biased region" description="Polar residues" evidence="3">
    <location>
        <begin position="718"/>
        <end position="729"/>
    </location>
</feature>